<proteinExistence type="predicted"/>
<protein>
    <submittedName>
        <fullName evidence="1">Uncharacterized protein</fullName>
    </submittedName>
</protein>
<keyword evidence="2" id="KW-1185">Reference proteome</keyword>
<evidence type="ECO:0000313" key="1">
    <source>
        <dbReference type="EMBL" id="KAK7856385.1"/>
    </source>
</evidence>
<dbReference type="Proteomes" id="UP000237347">
    <property type="component" value="Unassembled WGS sequence"/>
</dbReference>
<dbReference type="EMBL" id="PKMF04000037">
    <property type="protein sequence ID" value="KAK7856385.1"/>
    <property type="molecule type" value="Genomic_DNA"/>
</dbReference>
<accession>A0AAW0LY33</accession>
<sequence length="72" mass="8188">MMILALENILTLSSSAFLHQTMLQASKFLLKKMRGLVSQLTTMPFGLLWVTCSNKRKICERPAQSINKYIQA</sequence>
<organism evidence="1 2">
    <name type="scientific">Quercus suber</name>
    <name type="common">Cork oak</name>
    <dbReference type="NCBI Taxonomy" id="58331"/>
    <lineage>
        <taxon>Eukaryota</taxon>
        <taxon>Viridiplantae</taxon>
        <taxon>Streptophyta</taxon>
        <taxon>Embryophyta</taxon>
        <taxon>Tracheophyta</taxon>
        <taxon>Spermatophyta</taxon>
        <taxon>Magnoliopsida</taxon>
        <taxon>eudicotyledons</taxon>
        <taxon>Gunneridae</taxon>
        <taxon>Pentapetalae</taxon>
        <taxon>rosids</taxon>
        <taxon>fabids</taxon>
        <taxon>Fagales</taxon>
        <taxon>Fagaceae</taxon>
        <taxon>Quercus</taxon>
    </lineage>
</organism>
<name>A0AAW0LY33_QUESU</name>
<comment type="caution">
    <text evidence="1">The sequence shown here is derived from an EMBL/GenBank/DDBJ whole genome shotgun (WGS) entry which is preliminary data.</text>
</comment>
<evidence type="ECO:0000313" key="2">
    <source>
        <dbReference type="Proteomes" id="UP000237347"/>
    </source>
</evidence>
<dbReference type="AlphaFoldDB" id="A0AAW0LY33"/>
<gene>
    <name evidence="1" type="ORF">CFP56_023674</name>
</gene>
<reference evidence="1 2" key="1">
    <citation type="journal article" date="2018" name="Sci. Data">
        <title>The draft genome sequence of cork oak.</title>
        <authorList>
            <person name="Ramos A.M."/>
            <person name="Usie A."/>
            <person name="Barbosa P."/>
            <person name="Barros P.M."/>
            <person name="Capote T."/>
            <person name="Chaves I."/>
            <person name="Simoes F."/>
            <person name="Abreu I."/>
            <person name="Carrasquinho I."/>
            <person name="Faro C."/>
            <person name="Guimaraes J.B."/>
            <person name="Mendonca D."/>
            <person name="Nobrega F."/>
            <person name="Rodrigues L."/>
            <person name="Saibo N.J.M."/>
            <person name="Varela M.C."/>
            <person name="Egas C."/>
            <person name="Matos J."/>
            <person name="Miguel C.M."/>
            <person name="Oliveira M.M."/>
            <person name="Ricardo C.P."/>
            <person name="Goncalves S."/>
        </authorList>
    </citation>
    <scope>NUCLEOTIDE SEQUENCE [LARGE SCALE GENOMIC DNA]</scope>
    <source>
        <strain evidence="2">cv. HL8</strain>
    </source>
</reference>